<dbReference type="InterPro" id="IPR011990">
    <property type="entry name" value="TPR-like_helical_dom_sf"/>
</dbReference>
<dbReference type="RefSeq" id="WP_239153401.1">
    <property type="nucleotide sequence ID" value="NZ_BOPF01000023.1"/>
</dbReference>
<evidence type="ECO:0000313" key="3">
    <source>
        <dbReference type="Proteomes" id="UP000619260"/>
    </source>
</evidence>
<evidence type="ECO:0000313" key="2">
    <source>
        <dbReference type="EMBL" id="GIJ48862.1"/>
    </source>
</evidence>
<dbReference type="GO" id="GO:1902201">
    <property type="term" value="P:negative regulation of bacterial-type flagellum-dependent cell motility"/>
    <property type="evidence" value="ECO:0007669"/>
    <property type="project" value="TreeGrafter"/>
</dbReference>
<accession>A0A8J3YQZ1</accession>
<dbReference type="GO" id="GO:0043709">
    <property type="term" value="P:cell adhesion involved in single-species biofilm formation"/>
    <property type="evidence" value="ECO:0007669"/>
    <property type="project" value="TreeGrafter"/>
</dbReference>
<dbReference type="PROSITE" id="PS50887">
    <property type="entry name" value="GGDEF"/>
    <property type="match status" value="1"/>
</dbReference>
<keyword evidence="3" id="KW-1185">Reference proteome</keyword>
<dbReference type="Proteomes" id="UP000619260">
    <property type="component" value="Unassembled WGS sequence"/>
</dbReference>
<dbReference type="PANTHER" id="PTHR45138">
    <property type="entry name" value="REGULATORY COMPONENTS OF SENSORY TRANSDUCTION SYSTEM"/>
    <property type="match status" value="1"/>
</dbReference>
<dbReference type="InterPro" id="IPR043128">
    <property type="entry name" value="Rev_trsase/Diguanyl_cyclase"/>
</dbReference>
<dbReference type="AlphaFoldDB" id="A0A8J3YQZ1"/>
<dbReference type="Gene3D" id="1.25.40.10">
    <property type="entry name" value="Tetratricopeptide repeat domain"/>
    <property type="match status" value="1"/>
</dbReference>
<proteinExistence type="predicted"/>
<gene>
    <name evidence="2" type="ORF">Val02_57480</name>
</gene>
<protein>
    <recommendedName>
        <fullName evidence="1">GGDEF domain-containing protein</fullName>
    </recommendedName>
</protein>
<organism evidence="2 3">
    <name type="scientific">Virgisporangium aliadipatigenens</name>
    <dbReference type="NCBI Taxonomy" id="741659"/>
    <lineage>
        <taxon>Bacteria</taxon>
        <taxon>Bacillati</taxon>
        <taxon>Actinomycetota</taxon>
        <taxon>Actinomycetes</taxon>
        <taxon>Micromonosporales</taxon>
        <taxon>Micromonosporaceae</taxon>
        <taxon>Virgisporangium</taxon>
    </lineage>
</organism>
<comment type="caution">
    <text evidence="2">The sequence shown here is derived from an EMBL/GenBank/DDBJ whole genome shotgun (WGS) entry which is preliminary data.</text>
</comment>
<dbReference type="InterPro" id="IPR000160">
    <property type="entry name" value="GGDEF_dom"/>
</dbReference>
<dbReference type="InterPro" id="IPR029787">
    <property type="entry name" value="Nucleotide_cyclase"/>
</dbReference>
<dbReference type="PANTHER" id="PTHR45138:SF9">
    <property type="entry name" value="DIGUANYLATE CYCLASE DGCM-RELATED"/>
    <property type="match status" value="1"/>
</dbReference>
<sequence>MTPALDGRPGLTRPDTLLSSVEGMLFDDRAEEALAVSRRLVHADDLRVRVDARIFGLVALINLDRADEYAAAVDAAFEAARQYPEPGRYGRLHALAAVTAYRFGSLERCVTHMVRSAQALNAVELTDSMAAWGWHNLAIAYSYTGFHGYALSAIEKAREVADAIGLPASDFVSPGIRLRLALSLDQRGDTDGCQRILRDLVQDAKQKIADGVFDKIRPINRTNYGYAAARLAALGFRRAAEGVDCRALLGNGTSRRAADLRSLGAVCLAIAAGRPIEAAARLESVIVSDETLGAAEAPRLRALAYLATGDHAAAYAADRQAFRVACAGMERLHDLFIDGMAARLDHEDLHRRVQLYEGEANTDPLTGLPNRRYLERYVADLVGHGKSAILGVCDLDGFKTVNTVHGHLSGDLVLQRVAGILNRVMRKGDFVARYGGDEFVVLLPTTSRAEAHEIARRIVGAVKGEDWQALVPGTPISVTIGWAGVGGDGGFTTVQEAFEAADHAMLAAKTRPRAS</sequence>
<reference evidence="2" key="1">
    <citation type="submission" date="2021-01" db="EMBL/GenBank/DDBJ databases">
        <title>Whole genome shotgun sequence of Virgisporangium aliadipatigenens NBRC 105644.</title>
        <authorList>
            <person name="Komaki H."/>
            <person name="Tamura T."/>
        </authorList>
    </citation>
    <scope>NUCLEOTIDE SEQUENCE</scope>
    <source>
        <strain evidence="2">NBRC 105644</strain>
    </source>
</reference>
<dbReference type="Pfam" id="PF00990">
    <property type="entry name" value="GGDEF"/>
    <property type="match status" value="1"/>
</dbReference>
<dbReference type="EMBL" id="BOPF01000023">
    <property type="protein sequence ID" value="GIJ48862.1"/>
    <property type="molecule type" value="Genomic_DNA"/>
</dbReference>
<name>A0A8J3YQZ1_9ACTN</name>
<dbReference type="Gene3D" id="3.30.70.270">
    <property type="match status" value="1"/>
</dbReference>
<dbReference type="NCBIfam" id="TIGR00254">
    <property type="entry name" value="GGDEF"/>
    <property type="match status" value="1"/>
</dbReference>
<evidence type="ECO:0000259" key="1">
    <source>
        <dbReference type="PROSITE" id="PS50887"/>
    </source>
</evidence>
<dbReference type="CDD" id="cd01949">
    <property type="entry name" value="GGDEF"/>
    <property type="match status" value="1"/>
</dbReference>
<feature type="domain" description="GGDEF" evidence="1">
    <location>
        <begin position="386"/>
        <end position="515"/>
    </location>
</feature>
<dbReference type="SMART" id="SM00267">
    <property type="entry name" value="GGDEF"/>
    <property type="match status" value="1"/>
</dbReference>
<dbReference type="SUPFAM" id="SSF55073">
    <property type="entry name" value="Nucleotide cyclase"/>
    <property type="match status" value="1"/>
</dbReference>
<dbReference type="InterPro" id="IPR050469">
    <property type="entry name" value="Diguanylate_Cyclase"/>
</dbReference>
<dbReference type="GO" id="GO:0052621">
    <property type="term" value="F:diguanylate cyclase activity"/>
    <property type="evidence" value="ECO:0007669"/>
    <property type="project" value="TreeGrafter"/>
</dbReference>
<dbReference type="GO" id="GO:0005886">
    <property type="term" value="C:plasma membrane"/>
    <property type="evidence" value="ECO:0007669"/>
    <property type="project" value="TreeGrafter"/>
</dbReference>